<evidence type="ECO:0000256" key="8">
    <source>
        <dbReference type="ARBA" id="ARBA00023136"/>
    </source>
</evidence>
<evidence type="ECO:0000256" key="2">
    <source>
        <dbReference type="ARBA" id="ARBA00006337"/>
    </source>
</evidence>
<feature type="domain" description="CNNM transmembrane" evidence="13">
    <location>
        <begin position="3"/>
        <end position="207"/>
    </location>
</feature>
<proteinExistence type="inferred from homology"/>
<dbReference type="AlphaFoldDB" id="A0A1D3TP79"/>
<evidence type="ECO:0000256" key="5">
    <source>
        <dbReference type="ARBA" id="ARBA00022737"/>
    </source>
</evidence>
<dbReference type="InterPro" id="IPR002550">
    <property type="entry name" value="CNNM"/>
</dbReference>
<organism evidence="14 15">
    <name type="scientific">Anaerobium acetethylicum</name>
    <dbReference type="NCBI Taxonomy" id="1619234"/>
    <lineage>
        <taxon>Bacteria</taxon>
        <taxon>Bacillati</taxon>
        <taxon>Bacillota</taxon>
        <taxon>Clostridia</taxon>
        <taxon>Lachnospirales</taxon>
        <taxon>Lachnospiraceae</taxon>
        <taxon>Anaerobium</taxon>
    </lineage>
</organism>
<dbReference type="Pfam" id="PF01595">
    <property type="entry name" value="CNNM"/>
    <property type="match status" value="1"/>
</dbReference>
<dbReference type="InterPro" id="IPR000644">
    <property type="entry name" value="CBS_dom"/>
</dbReference>
<keyword evidence="15" id="KW-1185">Reference proteome</keyword>
<dbReference type="Pfam" id="PF00571">
    <property type="entry name" value="CBS"/>
    <property type="match status" value="2"/>
</dbReference>
<evidence type="ECO:0000313" key="15">
    <source>
        <dbReference type="Proteomes" id="UP000199315"/>
    </source>
</evidence>
<evidence type="ECO:0000259" key="12">
    <source>
        <dbReference type="PROSITE" id="PS51371"/>
    </source>
</evidence>
<feature type="domain" description="CBS" evidence="12">
    <location>
        <begin position="295"/>
        <end position="352"/>
    </location>
</feature>
<evidence type="ECO:0000256" key="6">
    <source>
        <dbReference type="ARBA" id="ARBA00022989"/>
    </source>
</evidence>
<dbReference type="EMBL" id="FMKA01000001">
    <property type="protein sequence ID" value="SCP95160.1"/>
    <property type="molecule type" value="Genomic_DNA"/>
</dbReference>
<feature type="transmembrane region" description="Helical" evidence="11">
    <location>
        <begin position="12"/>
        <end position="31"/>
    </location>
</feature>
<dbReference type="InterPro" id="IPR044751">
    <property type="entry name" value="Ion_transp-like_CBS"/>
</dbReference>
<accession>A0A1D3TP79</accession>
<evidence type="ECO:0000256" key="11">
    <source>
        <dbReference type="SAM" id="Phobius"/>
    </source>
</evidence>
<dbReference type="GO" id="GO:0005886">
    <property type="term" value="C:plasma membrane"/>
    <property type="evidence" value="ECO:0007669"/>
    <property type="project" value="UniProtKB-SubCell"/>
</dbReference>
<dbReference type="PROSITE" id="PS51846">
    <property type="entry name" value="CNNM"/>
    <property type="match status" value="1"/>
</dbReference>
<evidence type="ECO:0000259" key="13">
    <source>
        <dbReference type="PROSITE" id="PS51846"/>
    </source>
</evidence>
<keyword evidence="5" id="KW-0677">Repeat</keyword>
<dbReference type="Proteomes" id="UP000199315">
    <property type="component" value="Unassembled WGS sequence"/>
</dbReference>
<feature type="transmembrane region" description="Helical" evidence="11">
    <location>
        <begin position="141"/>
        <end position="164"/>
    </location>
</feature>
<comment type="similarity">
    <text evidence="2">Belongs to the UPF0053 family.</text>
</comment>
<evidence type="ECO:0000256" key="7">
    <source>
        <dbReference type="ARBA" id="ARBA00023122"/>
    </source>
</evidence>
<dbReference type="STRING" id="1619234.SAMN05421730_1001362"/>
<dbReference type="InterPro" id="IPR051676">
    <property type="entry name" value="UPF0053_domain"/>
</dbReference>
<dbReference type="CDD" id="cd04590">
    <property type="entry name" value="CBS_pair_CorC_HlyC_assoc"/>
    <property type="match status" value="1"/>
</dbReference>
<dbReference type="OrthoDB" id="9798188at2"/>
<evidence type="ECO:0000256" key="4">
    <source>
        <dbReference type="ARBA" id="ARBA00022692"/>
    </source>
</evidence>
<dbReference type="Gene3D" id="3.10.580.10">
    <property type="entry name" value="CBS-domain"/>
    <property type="match status" value="1"/>
</dbReference>
<dbReference type="PANTHER" id="PTHR43099">
    <property type="entry name" value="UPF0053 PROTEIN YRKA"/>
    <property type="match status" value="1"/>
</dbReference>
<dbReference type="InterPro" id="IPR046342">
    <property type="entry name" value="CBS_dom_sf"/>
</dbReference>
<dbReference type="SMART" id="SM01091">
    <property type="entry name" value="CorC_HlyC"/>
    <property type="match status" value="1"/>
</dbReference>
<dbReference type="PROSITE" id="PS51371">
    <property type="entry name" value="CBS"/>
    <property type="match status" value="2"/>
</dbReference>
<dbReference type="GO" id="GO:0050660">
    <property type="term" value="F:flavin adenine dinucleotide binding"/>
    <property type="evidence" value="ECO:0007669"/>
    <property type="project" value="InterPro"/>
</dbReference>
<sequence>MAEGGSLVDGITFLIILTALDAIMFGFGAAAQSISEMEVSLKAQEGDRKSLRLLRFIENPSYLIAAVHTISMLTGITAGMFTVTGIRGFLAGLMIRGIPAINTNVSDAVSLVLAVFSVMFIMLAFGVLIPKRIGIKRCNQLAYFLVSPVNFIIVLFSPFIWLVVKFGENVVSVFGISPFDEAEDVTEEEIIYMVNEGHEQGVLQASEAQMINNIIEFADKEAKDIMTHRKNMIALDGEMTLDDALAFILNQRNSRFPVYDGNLDNIIGVLHLKNAMKSYSHPEMRGMSIMEIEGLVREADFIPETRNINLLFKNMQSQNMHMVIVVDEYGQTAGLVAMEDILEEIVGNIMDEYDIDDSNIIEQSDETFMMEGSTPLEEVELALGLQFEDEDYETLNGFLISKIDRIPEEDEVFEIEHEGYRFHIMSVENKMIRSVHVSRIAEEKNQPADTTEDEE</sequence>
<reference evidence="14 15" key="1">
    <citation type="submission" date="2016-09" db="EMBL/GenBank/DDBJ databases">
        <authorList>
            <person name="Capua I."/>
            <person name="De Benedictis P."/>
            <person name="Joannis T."/>
            <person name="Lombin L.H."/>
            <person name="Cattoli G."/>
        </authorList>
    </citation>
    <scope>NUCLEOTIDE SEQUENCE [LARGE SCALE GENOMIC DNA]</scope>
    <source>
        <strain evidence="14 15">GluBS11</strain>
    </source>
</reference>
<evidence type="ECO:0000313" key="14">
    <source>
        <dbReference type="EMBL" id="SCP95160.1"/>
    </source>
</evidence>
<evidence type="ECO:0000256" key="1">
    <source>
        <dbReference type="ARBA" id="ARBA00004651"/>
    </source>
</evidence>
<dbReference type="PANTHER" id="PTHR43099:SF2">
    <property type="entry name" value="UPF0053 PROTEIN YRKA"/>
    <property type="match status" value="1"/>
</dbReference>
<dbReference type="Gene3D" id="3.30.465.10">
    <property type="match status" value="1"/>
</dbReference>
<evidence type="ECO:0000256" key="9">
    <source>
        <dbReference type="PROSITE-ProRule" id="PRU00703"/>
    </source>
</evidence>
<gene>
    <name evidence="14" type="ORF">SAMN05421730_1001362</name>
</gene>
<dbReference type="InterPro" id="IPR036318">
    <property type="entry name" value="FAD-bd_PCMH-like_sf"/>
</dbReference>
<evidence type="ECO:0000256" key="3">
    <source>
        <dbReference type="ARBA" id="ARBA00022475"/>
    </source>
</evidence>
<dbReference type="FunFam" id="3.10.580.10:FF:000002">
    <property type="entry name" value="Magnesium/cobalt efflux protein CorC"/>
    <property type="match status" value="1"/>
</dbReference>
<dbReference type="SUPFAM" id="SSF56176">
    <property type="entry name" value="FAD-binding/transporter-associated domain-like"/>
    <property type="match status" value="1"/>
</dbReference>
<evidence type="ECO:0000256" key="10">
    <source>
        <dbReference type="PROSITE-ProRule" id="PRU01193"/>
    </source>
</evidence>
<name>A0A1D3TP79_9FIRM</name>
<comment type="subcellular location">
    <subcellularLocation>
        <location evidence="1">Cell membrane</location>
        <topology evidence="1">Multi-pass membrane protein</topology>
    </subcellularLocation>
</comment>
<protein>
    <submittedName>
        <fullName evidence="14">Putative hemolysin</fullName>
    </submittedName>
</protein>
<dbReference type="Pfam" id="PF03471">
    <property type="entry name" value="CorC_HlyC"/>
    <property type="match status" value="1"/>
</dbReference>
<keyword evidence="3" id="KW-1003">Cell membrane</keyword>
<dbReference type="InterPro" id="IPR005170">
    <property type="entry name" value="Transptr-assoc_dom"/>
</dbReference>
<feature type="domain" description="CBS" evidence="12">
    <location>
        <begin position="226"/>
        <end position="287"/>
    </location>
</feature>
<feature type="transmembrane region" description="Helical" evidence="11">
    <location>
        <begin position="62"/>
        <end position="88"/>
    </location>
</feature>
<feature type="transmembrane region" description="Helical" evidence="11">
    <location>
        <begin position="108"/>
        <end position="129"/>
    </location>
</feature>
<keyword evidence="7 9" id="KW-0129">CBS domain</keyword>
<dbReference type="SUPFAM" id="SSF54631">
    <property type="entry name" value="CBS-domain pair"/>
    <property type="match status" value="1"/>
</dbReference>
<keyword evidence="8 10" id="KW-0472">Membrane</keyword>
<keyword evidence="6 10" id="KW-1133">Transmembrane helix</keyword>
<keyword evidence="4 10" id="KW-0812">Transmembrane</keyword>
<dbReference type="InterPro" id="IPR016169">
    <property type="entry name" value="FAD-bd_PCMH_sub2"/>
</dbReference>